<evidence type="ECO:0000313" key="2">
    <source>
        <dbReference type="Proteomes" id="UP000001654"/>
    </source>
</evidence>
<sequence length="37" mass="4019">MGESPLSLSDVLKVNIVQAKKTRNMEMSATIITGKLN</sequence>
<dbReference type="HOGENOM" id="CLU_3350771_0_0_10"/>
<accession>D5BLH0</accession>
<proteinExistence type="predicted"/>
<dbReference type="KEGG" id="zpr:ZPR_3790"/>
<keyword evidence="2" id="KW-1185">Reference proteome</keyword>
<gene>
    <name evidence="1" type="ordered locus">ZPR_3790</name>
</gene>
<dbReference type="EMBL" id="CP001650">
    <property type="protein sequence ID" value="ADF54096.1"/>
    <property type="molecule type" value="Genomic_DNA"/>
</dbReference>
<dbReference type="AlphaFoldDB" id="D5BLH0"/>
<dbReference type="Proteomes" id="UP000001654">
    <property type="component" value="Chromosome"/>
</dbReference>
<organism evidence="1 2">
    <name type="scientific">Zunongwangia profunda (strain DSM 18752 / CCTCC AB 206139 / SM-A87)</name>
    <name type="common">Wangia profunda</name>
    <dbReference type="NCBI Taxonomy" id="655815"/>
    <lineage>
        <taxon>Bacteria</taxon>
        <taxon>Pseudomonadati</taxon>
        <taxon>Bacteroidota</taxon>
        <taxon>Flavobacteriia</taxon>
        <taxon>Flavobacteriales</taxon>
        <taxon>Flavobacteriaceae</taxon>
        <taxon>Zunongwangia</taxon>
    </lineage>
</organism>
<name>D5BLH0_ZUNPS</name>
<protein>
    <submittedName>
        <fullName evidence="1">Uncharacterized protein</fullName>
    </submittedName>
</protein>
<evidence type="ECO:0000313" key="1">
    <source>
        <dbReference type="EMBL" id="ADF54096.1"/>
    </source>
</evidence>
<reference evidence="1 2" key="1">
    <citation type="journal article" date="2010" name="BMC Genomics">
        <title>The complete genome of Zunongwangia profunda SM-A87 reveals its adaptation to the deep-sea environment and ecological role in sedimentary organic nitrogen degradation.</title>
        <authorList>
            <person name="Qin Q.L."/>
            <person name="Zhang X.Y."/>
            <person name="Wang X.M."/>
            <person name="Liu G.M."/>
            <person name="Chen X.L."/>
            <person name="Xie B.B."/>
            <person name="Dang H.Y."/>
            <person name="Zhou B.C."/>
            <person name="Yu J."/>
            <person name="Zhang Y.Z."/>
        </authorList>
    </citation>
    <scope>NUCLEOTIDE SEQUENCE [LARGE SCALE GENOMIC DNA]</scope>
    <source>
        <strain evidence="2">DSM 18752 / CCTCC AB 206139 / SM-A87</strain>
    </source>
</reference>